<sequence>MAATEIDALRFDIRLNFVDKTQGNIRRLLGAVLIVIAFR</sequence>
<evidence type="ECO:0000313" key="2">
    <source>
        <dbReference type="EMBL" id="CUV29576.1"/>
    </source>
</evidence>
<evidence type="ECO:0000313" key="3">
    <source>
        <dbReference type="EMBL" id="CUV57381.1"/>
    </source>
</evidence>
<reference evidence="1" key="1">
    <citation type="submission" date="2015-10" db="EMBL/GenBank/DDBJ databases">
        <authorList>
            <person name="Gilbert D.G."/>
        </authorList>
    </citation>
    <scope>NUCLEOTIDE SEQUENCE</scope>
    <source>
        <strain evidence="1">Phyl III-seqv23</strain>
    </source>
</reference>
<protein>
    <submittedName>
        <fullName evidence="1">Uncharacterized protein</fullName>
    </submittedName>
</protein>
<proteinExistence type="predicted"/>
<dbReference type="EMBL" id="LN899820">
    <property type="protein sequence ID" value="CUV57381.1"/>
    <property type="molecule type" value="Genomic_DNA"/>
</dbReference>
<dbReference type="AlphaFoldDB" id="A0A0S4UEZ5"/>
<evidence type="ECO:0000313" key="1">
    <source>
        <dbReference type="EMBL" id="CUV20775.1"/>
    </source>
</evidence>
<dbReference type="EMBL" id="LN899824">
    <property type="protein sequence ID" value="CUV29576.1"/>
    <property type="molecule type" value="Genomic_DNA"/>
</dbReference>
<name>A0A0S4UEZ5_RALSL</name>
<dbReference type="EMBL" id="LN899821">
    <property type="protein sequence ID" value="CUV20775.1"/>
    <property type="molecule type" value="Genomic_DNA"/>
</dbReference>
<gene>
    <name evidence="1" type="ORF">PSS4_v1_1720017</name>
    <name evidence="2" type="ORF">RUN1985_v1_470005</name>
    <name evidence="3" type="ORF">RUN215_v1_1300005</name>
</gene>
<organism evidence="1">
    <name type="scientific">Ralstonia solanacearum</name>
    <name type="common">Pseudomonas solanacearum</name>
    <dbReference type="NCBI Taxonomy" id="305"/>
    <lineage>
        <taxon>Bacteria</taxon>
        <taxon>Pseudomonadati</taxon>
        <taxon>Pseudomonadota</taxon>
        <taxon>Betaproteobacteria</taxon>
        <taxon>Burkholderiales</taxon>
        <taxon>Burkholderiaceae</taxon>
        <taxon>Ralstonia</taxon>
        <taxon>Ralstonia solanacearum species complex</taxon>
    </lineage>
</organism>
<accession>A0A0S4UEZ5</accession>